<evidence type="ECO:0000259" key="8">
    <source>
        <dbReference type="Pfam" id="PF04039"/>
    </source>
</evidence>
<name>A0ABU0H813_9HYPH</name>
<reference evidence="10 11" key="1">
    <citation type="submission" date="2023-07" db="EMBL/GenBank/DDBJ databases">
        <title>Genomic Encyclopedia of Type Strains, Phase IV (KMG-IV): sequencing the most valuable type-strain genomes for metagenomic binning, comparative biology and taxonomic classification.</title>
        <authorList>
            <person name="Goeker M."/>
        </authorList>
    </citation>
    <scope>NUCLEOTIDE SEQUENCE [LARGE SCALE GENOMIC DNA]</scope>
    <source>
        <strain evidence="10 11">B6-8</strain>
    </source>
</reference>
<comment type="caution">
    <text evidence="10">The sequence shown here is derived from an EMBL/GenBank/DDBJ whole genome shotgun (WGS) entry which is preliminary data.</text>
</comment>
<organism evidence="10 11">
    <name type="scientific">Kaistia dalseonensis</name>
    <dbReference type="NCBI Taxonomy" id="410840"/>
    <lineage>
        <taxon>Bacteria</taxon>
        <taxon>Pseudomonadati</taxon>
        <taxon>Pseudomonadota</taxon>
        <taxon>Alphaproteobacteria</taxon>
        <taxon>Hyphomicrobiales</taxon>
        <taxon>Kaistiaceae</taxon>
        <taxon>Kaistia</taxon>
    </lineage>
</organism>
<comment type="similarity">
    <text evidence="2">Belongs to the CPA3 antiporters (TC 2.A.63) subunit B family.</text>
</comment>
<dbReference type="Pfam" id="PF04039">
    <property type="entry name" value="MnhB"/>
    <property type="match status" value="1"/>
</dbReference>
<evidence type="ECO:0000256" key="4">
    <source>
        <dbReference type="ARBA" id="ARBA00022692"/>
    </source>
</evidence>
<dbReference type="InterPro" id="IPR025383">
    <property type="entry name" value="MrpA_C/MbhD"/>
</dbReference>
<feature type="transmembrane region" description="Helical" evidence="7">
    <location>
        <begin position="6"/>
        <end position="23"/>
    </location>
</feature>
<evidence type="ECO:0000256" key="2">
    <source>
        <dbReference type="ARBA" id="ARBA00009425"/>
    </source>
</evidence>
<feature type="domain" description="Na+/H+ antiporter MnhB subunit-related protein" evidence="8">
    <location>
        <begin position="190"/>
        <end position="302"/>
    </location>
</feature>
<proteinExistence type="inferred from homology"/>
<protein>
    <submittedName>
        <fullName evidence="10">Multisubunit Na+/H+ antiporter MnhB subunit</fullName>
    </submittedName>
</protein>
<evidence type="ECO:0000313" key="11">
    <source>
        <dbReference type="Proteomes" id="UP001241603"/>
    </source>
</evidence>
<evidence type="ECO:0000256" key="3">
    <source>
        <dbReference type="ARBA" id="ARBA00022475"/>
    </source>
</evidence>
<feature type="transmembrane region" description="Helical" evidence="7">
    <location>
        <begin position="189"/>
        <end position="209"/>
    </location>
</feature>
<keyword evidence="4 7" id="KW-0812">Transmembrane</keyword>
<dbReference type="PANTHER" id="PTHR33932:SF4">
    <property type="entry name" value="NA(+)_H(+) ANTIPORTER SUBUNIT B"/>
    <property type="match status" value="1"/>
</dbReference>
<feature type="transmembrane region" description="Helical" evidence="7">
    <location>
        <begin position="221"/>
        <end position="239"/>
    </location>
</feature>
<feature type="domain" description="MrpA C-terminal/MbhD" evidence="9">
    <location>
        <begin position="13"/>
        <end position="78"/>
    </location>
</feature>
<dbReference type="Proteomes" id="UP001241603">
    <property type="component" value="Unassembled WGS sequence"/>
</dbReference>
<evidence type="ECO:0000256" key="6">
    <source>
        <dbReference type="ARBA" id="ARBA00023136"/>
    </source>
</evidence>
<dbReference type="EMBL" id="JAUSVO010000004">
    <property type="protein sequence ID" value="MDQ0438452.1"/>
    <property type="molecule type" value="Genomic_DNA"/>
</dbReference>
<feature type="transmembrane region" description="Helical" evidence="7">
    <location>
        <begin position="30"/>
        <end position="49"/>
    </location>
</feature>
<accession>A0ABU0H813</accession>
<keyword evidence="3" id="KW-1003">Cell membrane</keyword>
<evidence type="ECO:0000256" key="5">
    <source>
        <dbReference type="ARBA" id="ARBA00022989"/>
    </source>
</evidence>
<evidence type="ECO:0000256" key="7">
    <source>
        <dbReference type="SAM" id="Phobius"/>
    </source>
</evidence>
<keyword evidence="5 7" id="KW-1133">Transmembrane helix</keyword>
<dbReference type="PANTHER" id="PTHR33932">
    <property type="entry name" value="NA(+)/H(+) ANTIPORTER SUBUNIT B"/>
    <property type="match status" value="1"/>
</dbReference>
<evidence type="ECO:0000259" key="9">
    <source>
        <dbReference type="Pfam" id="PF13244"/>
    </source>
</evidence>
<feature type="transmembrane region" description="Helical" evidence="7">
    <location>
        <begin position="251"/>
        <end position="277"/>
    </location>
</feature>
<dbReference type="RefSeq" id="WP_266349370.1">
    <property type="nucleotide sequence ID" value="NZ_JAPKNG010000004.1"/>
</dbReference>
<feature type="transmembrane region" description="Helical" evidence="7">
    <location>
        <begin position="90"/>
        <end position="113"/>
    </location>
</feature>
<keyword evidence="11" id="KW-1185">Reference proteome</keyword>
<dbReference type="Pfam" id="PF13244">
    <property type="entry name" value="MbhD"/>
    <property type="match status" value="1"/>
</dbReference>
<feature type="transmembrane region" description="Helical" evidence="7">
    <location>
        <begin position="151"/>
        <end position="168"/>
    </location>
</feature>
<evidence type="ECO:0000313" key="10">
    <source>
        <dbReference type="EMBL" id="MDQ0438452.1"/>
    </source>
</evidence>
<feature type="transmembrane region" description="Helical" evidence="7">
    <location>
        <begin position="283"/>
        <end position="304"/>
    </location>
</feature>
<comment type="subcellular location">
    <subcellularLocation>
        <location evidence="1">Cell membrane</location>
        <topology evidence="1">Multi-pass membrane protein</topology>
    </subcellularLocation>
</comment>
<gene>
    <name evidence="10" type="ORF">QO014_002847</name>
</gene>
<dbReference type="InterPro" id="IPR007182">
    <property type="entry name" value="MnhB"/>
</dbReference>
<sequence>MTLLPLYYGLLALLVIGVAWWTLVARETMAAVIGFIAYGMLLGLVWAGIASVDVALTEAAIGGGVTGVLLLRAAARLRPTEPAPHEKPGLVFRVLVGIFCAIVTIGLAVVVLFPTDPAPSLAIAAAEHLPALELGNPVTAVLIAYRALDTMLEKVVLLLALIGVWSLGPDRNWGGLPGRAPAVVTDSALTFLAKLLPPIGIVFGVYLLWTSADNPGGAFQGGTVLAAMWILAMMAGLRAPPAIGSRALRLLLLSGTITFIVVGFAGFLIAGGFLSYPAAFPKALILLIEIPMTLTIAVTLGLLVSGPAERDKTS</sequence>
<dbReference type="InterPro" id="IPR050622">
    <property type="entry name" value="CPA3_antiporter_subunitB"/>
</dbReference>
<keyword evidence="6 7" id="KW-0472">Membrane</keyword>
<feature type="transmembrane region" description="Helical" evidence="7">
    <location>
        <begin position="55"/>
        <end position="75"/>
    </location>
</feature>
<evidence type="ECO:0000256" key="1">
    <source>
        <dbReference type="ARBA" id="ARBA00004651"/>
    </source>
</evidence>